<dbReference type="Gene3D" id="3.90.320.10">
    <property type="match status" value="1"/>
</dbReference>
<dbReference type="AlphaFoldDB" id="A0A6J8AKT6"/>
<reference evidence="2 3" key="1">
    <citation type="submission" date="2020-06" db="EMBL/GenBank/DDBJ databases">
        <authorList>
            <person name="Li R."/>
            <person name="Bekaert M."/>
        </authorList>
    </citation>
    <scope>NUCLEOTIDE SEQUENCE [LARGE SCALE GENOMIC DNA]</scope>
    <source>
        <strain evidence="3">wild</strain>
    </source>
</reference>
<dbReference type="GO" id="GO:0006281">
    <property type="term" value="P:DNA repair"/>
    <property type="evidence" value="ECO:0007669"/>
    <property type="project" value="UniProtKB-ARBA"/>
</dbReference>
<organism evidence="2 3">
    <name type="scientific">Mytilus coruscus</name>
    <name type="common">Sea mussel</name>
    <dbReference type="NCBI Taxonomy" id="42192"/>
    <lineage>
        <taxon>Eukaryota</taxon>
        <taxon>Metazoa</taxon>
        <taxon>Spiralia</taxon>
        <taxon>Lophotrochozoa</taxon>
        <taxon>Mollusca</taxon>
        <taxon>Bivalvia</taxon>
        <taxon>Autobranchia</taxon>
        <taxon>Pteriomorphia</taxon>
        <taxon>Mytilida</taxon>
        <taxon>Mytiloidea</taxon>
        <taxon>Mytilidae</taxon>
        <taxon>Mytilinae</taxon>
        <taxon>Mytilus</taxon>
    </lineage>
</organism>
<evidence type="ECO:0000259" key="1">
    <source>
        <dbReference type="Pfam" id="PF09588"/>
    </source>
</evidence>
<sequence>MWKSLLNSIITYDNYALDEERKIMLQDLTWSFFTNIRSDGSKFNTNAYMIPGTEPQSESEQWKSSRWFRVTASTAKQAHNLGFWVNKLWPELGCSPDGIVYDPNESNKYGLVEIKGPKLFKKIVPADVFKSLEQKIITNKDLYSACFSRPTSNDIKLELKTTHGYYFQIQFQLAITGLNWCDFVLWSNIGKPNIERI</sequence>
<dbReference type="InterPro" id="IPR011604">
    <property type="entry name" value="PDDEXK-like_dom_sf"/>
</dbReference>
<dbReference type="Pfam" id="PF09588">
    <property type="entry name" value="YqaJ"/>
    <property type="match status" value="1"/>
</dbReference>
<dbReference type="SUPFAM" id="SSF52980">
    <property type="entry name" value="Restriction endonuclease-like"/>
    <property type="match status" value="1"/>
</dbReference>
<accession>A0A6J8AKT6</accession>
<feature type="domain" description="YqaJ viral recombinase" evidence="1">
    <location>
        <begin position="90"/>
        <end position="178"/>
    </location>
</feature>
<dbReference type="InterPro" id="IPR011335">
    <property type="entry name" value="Restrct_endonuc-II-like"/>
</dbReference>
<name>A0A6J8AKT6_MYTCO</name>
<dbReference type="EMBL" id="CACVKT020001632">
    <property type="protein sequence ID" value="CAC5369927.1"/>
    <property type="molecule type" value="Genomic_DNA"/>
</dbReference>
<evidence type="ECO:0000313" key="2">
    <source>
        <dbReference type="EMBL" id="CAC5369927.1"/>
    </source>
</evidence>
<keyword evidence="3" id="KW-1185">Reference proteome</keyword>
<proteinExistence type="predicted"/>
<dbReference type="PANTHER" id="PTHR46609">
    <property type="entry name" value="EXONUCLEASE, PHAGE-TYPE/RECB, C-TERMINAL DOMAIN-CONTAINING PROTEIN"/>
    <property type="match status" value="1"/>
</dbReference>
<protein>
    <recommendedName>
        <fullName evidence="1">YqaJ viral recombinase domain-containing protein</fullName>
    </recommendedName>
</protein>
<dbReference type="Proteomes" id="UP000507470">
    <property type="component" value="Unassembled WGS sequence"/>
</dbReference>
<dbReference type="InterPro" id="IPR019080">
    <property type="entry name" value="YqaJ_viral_recombinase"/>
</dbReference>
<dbReference type="OrthoDB" id="5956630at2759"/>
<evidence type="ECO:0000313" key="3">
    <source>
        <dbReference type="Proteomes" id="UP000507470"/>
    </source>
</evidence>
<dbReference type="CDD" id="cd22343">
    <property type="entry name" value="PDDEXK_lambda_exonuclease-like"/>
    <property type="match status" value="1"/>
</dbReference>
<dbReference type="InterPro" id="IPR051703">
    <property type="entry name" value="NF-kappa-B_Signaling_Reg"/>
</dbReference>
<gene>
    <name evidence="2" type="ORF">MCOR_8939</name>
</gene>
<dbReference type="PANTHER" id="PTHR46609:SF8">
    <property type="entry name" value="YQAJ VIRAL RECOMBINASE DOMAIN-CONTAINING PROTEIN"/>
    <property type="match status" value="1"/>
</dbReference>